<name>A0A4V2DD57_9SPHN</name>
<gene>
    <name evidence="1" type="ORF">EWE75_14450</name>
</gene>
<dbReference type="EMBL" id="SGIS01000021">
    <property type="protein sequence ID" value="RZF63828.1"/>
    <property type="molecule type" value="Genomic_DNA"/>
</dbReference>
<dbReference type="Proteomes" id="UP000292085">
    <property type="component" value="Unassembled WGS sequence"/>
</dbReference>
<reference evidence="1 2" key="1">
    <citation type="submission" date="2019-02" db="EMBL/GenBank/DDBJ databases">
        <authorList>
            <person name="Li Y."/>
        </authorList>
    </citation>
    <scope>NUCLEOTIDE SEQUENCE [LARGE SCALE GENOMIC DNA]</scope>
    <source>
        <strain evidence="1 2">3-7</strain>
    </source>
</reference>
<sequence length="103" mass="11378">MNKTIDTKVSAEMNLKGGLKDADSAKFRNEFVNALDTGAQMLCGEVNSKNAFGAYTGFKRFIASPNPEAPNMIEGEEMMGMKIDAKTFAKAYDFACRHPVQRF</sequence>
<dbReference type="RefSeq" id="WP_130158695.1">
    <property type="nucleotide sequence ID" value="NZ_SGIS01000021.1"/>
</dbReference>
<evidence type="ECO:0000313" key="2">
    <source>
        <dbReference type="Proteomes" id="UP000292085"/>
    </source>
</evidence>
<dbReference type="OrthoDB" id="7433579at2"/>
<organism evidence="1 2">
    <name type="scientific">Sphingomonas populi</name>
    <dbReference type="NCBI Taxonomy" id="2484750"/>
    <lineage>
        <taxon>Bacteria</taxon>
        <taxon>Pseudomonadati</taxon>
        <taxon>Pseudomonadota</taxon>
        <taxon>Alphaproteobacteria</taxon>
        <taxon>Sphingomonadales</taxon>
        <taxon>Sphingomonadaceae</taxon>
        <taxon>Sphingomonas</taxon>
    </lineage>
</organism>
<accession>A0A4V2DD57</accession>
<protein>
    <submittedName>
        <fullName evidence="1">Uncharacterized protein</fullName>
    </submittedName>
</protein>
<comment type="caution">
    <text evidence="1">The sequence shown here is derived from an EMBL/GenBank/DDBJ whole genome shotgun (WGS) entry which is preliminary data.</text>
</comment>
<proteinExistence type="predicted"/>
<evidence type="ECO:0000313" key="1">
    <source>
        <dbReference type="EMBL" id="RZF63828.1"/>
    </source>
</evidence>
<keyword evidence="2" id="KW-1185">Reference proteome</keyword>
<dbReference type="AlphaFoldDB" id="A0A4V2DD57"/>